<evidence type="ECO:0000256" key="4">
    <source>
        <dbReference type="ARBA" id="ARBA00022989"/>
    </source>
</evidence>
<dbReference type="Pfam" id="PF00999">
    <property type="entry name" value="Na_H_Exchanger"/>
    <property type="match status" value="1"/>
</dbReference>
<dbReference type="GO" id="GO:0043798">
    <property type="term" value="F:glycerate 2-kinase activity"/>
    <property type="evidence" value="ECO:0007669"/>
    <property type="project" value="UniProtKB-EC"/>
</dbReference>
<dbReference type="GO" id="GO:0015297">
    <property type="term" value="F:antiporter activity"/>
    <property type="evidence" value="ECO:0007669"/>
    <property type="project" value="InterPro"/>
</dbReference>
<dbReference type="Proteomes" id="UP001224775">
    <property type="component" value="Unassembled WGS sequence"/>
</dbReference>
<reference evidence="11" key="1">
    <citation type="submission" date="2023-06" db="EMBL/GenBank/DDBJ databases">
        <title>Survivors Of The Sea: Transcriptome response of Skeletonema marinoi to long-term dormancy.</title>
        <authorList>
            <person name="Pinder M.I.M."/>
            <person name="Kourtchenko O."/>
            <person name="Robertson E.K."/>
            <person name="Larsson T."/>
            <person name="Maumus F."/>
            <person name="Osuna-Cruz C.M."/>
            <person name="Vancaester E."/>
            <person name="Stenow R."/>
            <person name="Vandepoele K."/>
            <person name="Ploug H."/>
            <person name="Bruchert V."/>
            <person name="Godhe A."/>
            <person name="Topel M."/>
        </authorList>
    </citation>
    <scope>NUCLEOTIDE SEQUENCE</scope>
    <source>
        <strain evidence="11">R05AC</strain>
    </source>
</reference>
<dbReference type="GO" id="GO:0008887">
    <property type="term" value="F:glycerate kinase activity"/>
    <property type="evidence" value="ECO:0007669"/>
    <property type="project" value="InterPro"/>
</dbReference>
<keyword evidence="3 7" id="KW-0812">Transmembrane</keyword>
<dbReference type="PANTHER" id="PTHR12227:SF0">
    <property type="entry name" value="GLYCERATE KINASE"/>
    <property type="match status" value="1"/>
</dbReference>
<dbReference type="EC" id="2.7.1.165" evidence="11"/>
<evidence type="ECO:0000259" key="8">
    <source>
        <dbReference type="Pfam" id="PF00999"/>
    </source>
</evidence>
<keyword evidence="4 7" id="KW-1133">Transmembrane helix</keyword>
<organism evidence="11 12">
    <name type="scientific">Skeletonema marinoi</name>
    <dbReference type="NCBI Taxonomy" id="267567"/>
    <lineage>
        <taxon>Eukaryota</taxon>
        <taxon>Sar</taxon>
        <taxon>Stramenopiles</taxon>
        <taxon>Ochrophyta</taxon>
        <taxon>Bacillariophyta</taxon>
        <taxon>Coscinodiscophyceae</taxon>
        <taxon>Thalassiosirophycidae</taxon>
        <taxon>Thalassiosirales</taxon>
        <taxon>Skeletonemataceae</taxon>
        <taxon>Skeletonema</taxon>
        <taxon>Skeletonema marinoi-dohrnii complex</taxon>
    </lineage>
</organism>
<dbReference type="GO" id="GO:1902600">
    <property type="term" value="P:proton transmembrane transport"/>
    <property type="evidence" value="ECO:0007669"/>
    <property type="project" value="InterPro"/>
</dbReference>
<feature type="transmembrane region" description="Helical" evidence="7">
    <location>
        <begin position="140"/>
        <end position="162"/>
    </location>
</feature>
<evidence type="ECO:0000313" key="11">
    <source>
        <dbReference type="EMBL" id="KAK1736768.1"/>
    </source>
</evidence>
<feature type="domain" description="MOFRL" evidence="9">
    <location>
        <begin position="1275"/>
        <end position="1384"/>
    </location>
</feature>
<accession>A0AAD9D8N2</accession>
<dbReference type="InterPro" id="IPR025286">
    <property type="entry name" value="MOFRL_assoc_dom"/>
</dbReference>
<evidence type="ECO:0000313" key="12">
    <source>
        <dbReference type="Proteomes" id="UP001224775"/>
    </source>
</evidence>
<dbReference type="Gene3D" id="3.40.1480.10">
    <property type="entry name" value="MOFRL domain"/>
    <property type="match status" value="1"/>
</dbReference>
<comment type="subcellular location">
    <subcellularLocation>
        <location evidence="1">Membrane</location>
        <topology evidence="1">Multi-pass membrane protein</topology>
    </subcellularLocation>
</comment>
<feature type="transmembrane region" description="Helical" evidence="7">
    <location>
        <begin position="288"/>
        <end position="313"/>
    </location>
</feature>
<dbReference type="InterPro" id="IPR037035">
    <property type="entry name" value="GK-like_C_sf"/>
</dbReference>
<evidence type="ECO:0000256" key="3">
    <source>
        <dbReference type="ARBA" id="ARBA00022692"/>
    </source>
</evidence>
<comment type="similarity">
    <text evidence="2">Belongs to the glycerate kinase type-2 family.</text>
</comment>
<feature type="region of interest" description="Disordered" evidence="6">
    <location>
        <begin position="99"/>
        <end position="129"/>
    </location>
</feature>
<protein>
    <submittedName>
        <fullName evidence="11">Glycerate 2-kinase</fullName>
        <ecNumber evidence="11">2.7.1.165</ecNumber>
    </submittedName>
</protein>
<dbReference type="InterPro" id="IPR006153">
    <property type="entry name" value="Cation/H_exchanger_TM"/>
</dbReference>
<keyword evidence="11" id="KW-0808">Transferase</keyword>
<feature type="domain" description="MOFRL-associated" evidence="10">
    <location>
        <begin position="922"/>
        <end position="1164"/>
    </location>
</feature>
<evidence type="ECO:0000256" key="2">
    <source>
        <dbReference type="ARBA" id="ARBA00005393"/>
    </source>
</evidence>
<dbReference type="PANTHER" id="PTHR12227">
    <property type="entry name" value="GLYCERATE KINASE"/>
    <property type="match status" value="1"/>
</dbReference>
<dbReference type="InterPro" id="IPR038614">
    <property type="entry name" value="GK_N_sf"/>
</dbReference>
<evidence type="ECO:0000256" key="5">
    <source>
        <dbReference type="ARBA" id="ARBA00023136"/>
    </source>
</evidence>
<evidence type="ECO:0000259" key="10">
    <source>
        <dbReference type="Pfam" id="PF13660"/>
    </source>
</evidence>
<feature type="transmembrane region" description="Helical" evidence="7">
    <location>
        <begin position="200"/>
        <end position="222"/>
    </location>
</feature>
<dbReference type="Pfam" id="PF05161">
    <property type="entry name" value="MOFRL"/>
    <property type="match status" value="1"/>
</dbReference>
<feature type="transmembrane region" description="Helical" evidence="7">
    <location>
        <begin position="372"/>
        <end position="395"/>
    </location>
</feature>
<feature type="domain" description="Cation/H+ exchanger transmembrane" evidence="8">
    <location>
        <begin position="284"/>
        <end position="397"/>
    </location>
</feature>
<name>A0AAD9D8N2_9STRA</name>
<dbReference type="InterPro" id="IPR039760">
    <property type="entry name" value="MOFRL_protein"/>
</dbReference>
<evidence type="ECO:0000256" key="6">
    <source>
        <dbReference type="SAM" id="MobiDB-lite"/>
    </source>
</evidence>
<feature type="transmembrane region" description="Helical" evidence="7">
    <location>
        <begin position="242"/>
        <end position="268"/>
    </location>
</feature>
<dbReference type="EMBL" id="JATAAI010000028">
    <property type="protein sequence ID" value="KAK1736768.1"/>
    <property type="molecule type" value="Genomic_DNA"/>
</dbReference>
<evidence type="ECO:0000256" key="7">
    <source>
        <dbReference type="SAM" id="Phobius"/>
    </source>
</evidence>
<evidence type="ECO:0000259" key="9">
    <source>
        <dbReference type="Pfam" id="PF05161"/>
    </source>
</evidence>
<sequence length="1391" mass="153423">MAIESTQSSVLSSQKPILTTTQIHSIIMSSEHISSRCASSVHRQYVDGGGRNNKKKKPINIDGRVRAYLNQTNLDLFLISLFLAVYSYHAQASEVAAAEGHGGTTSQAEGAAHENPTGQGSYTESNTEFAHEEAHDSSHAAVHAVLFPWFAQIIGIFVYYFLSRYAHALPYTAVMFVMGFSMGYSMVHHKNMETILKESLITWMAMPGQLILLVFLPGLLYIDSYHIDVHLFIKSFQQLLIFAFPMVLAGTTLTALLFTLAGSLWGYLMGDDPNTTTLNDALLSKKDWGYLVLLFILLTIIRSVLMLSFYPIISRIGIGSSWQEVVFISWSGLRGAVGIALALSLQSEVWQLTDDEPDETLKHLARQDAEKIFGFVGGIALLTLIINAPTCGPLLKKLGLITPTETRVQMVENYKQHMNHFCLTQYVSLLAESRFDDLDYTVVKEHVSFLQEISYEQLKAAVEEHKVNTPAHDYLRPNLKNVIPYLKKISADEKASLVEAVEEVKKNEVKRRYDLLRNRAKSIAKIKTGQDAATKMQKVVLDFNRRQSLDVRCDDKHARELRIVVVEALRSAYARLIDQGELESRSFIAYSLNRSLDYAGDSVSRGFPLNDWDCLQVASNSFLKYTETALHGFLGIKHQIKHRTFFRLDRGYFLIHCARARCWLIKAHELAKGGLKKFCSNASTDEYSAAEIVVLRECDIQIQLAEDALNEIDKEQVQQVKSHYACQILLNKAAHFLQTLTAQGLMTQGEAGGNGMSEKQERRSRGQRPPPARPPPRAFLTTTLAERYHSGYLVEVDEFVYVHHHIREACCVACLAIGSCWGLAVFKARAFASIIQSAGQVVVIKTSSHQLSRHERNFLFLFAMVTIIASSSAFTSRRLMFRISRNYVSAATLKLSSRRSPMLFSSSSFEMTANEIQMKDDALKMINASIRAVDPYAAIKRKMVMCKEGDTLETLVVEVDDDDGAEQIKYNMSKYDRIRVLSVGKASAAMALAAGEIISSCGKQLDGVAIIKDDHATTEEIELLKEKYNIVVRPAAHPVPDARSVAGSNEILQLAKTSDSRTLVVACISGGGSALFCSPREPLTLDDLMQTNSALLASGMPIEKMNVIRKRLENGKGGKWQLLPFLQQFNIDPIDLIASGPTVPDDGSGWDDACRLVQEYGLEADGEYALPDTVLNLLRLGKEGQLEDTPKSSHPAFCDSPPLCQTVLVGNNRAAVMAAANQADQLGYNPVVLGTRIDGEASVVAGTYVAMAEMLSQQREHHGVGSYQIAELPAALIAGGETVVTIPAECNGKGGRNQELALSAAIKLKEIASCGTDGTDGPTDAAGAIVDGASVDRIEQTNTGRCAHDAMKNHDAYHFFHDDNADYRSHHLIQTGPTGTNVADVMITLIK</sequence>
<dbReference type="Pfam" id="PF13660">
    <property type="entry name" value="DUF4147"/>
    <property type="match status" value="1"/>
</dbReference>
<comment type="caution">
    <text evidence="11">The sequence shown here is derived from an EMBL/GenBank/DDBJ whole genome shotgun (WGS) entry which is preliminary data.</text>
</comment>
<gene>
    <name evidence="11" type="ORF">QTG54_012790</name>
</gene>
<keyword evidence="5 7" id="KW-0472">Membrane</keyword>
<feature type="region of interest" description="Disordered" evidence="6">
    <location>
        <begin position="748"/>
        <end position="777"/>
    </location>
</feature>
<keyword evidence="12" id="KW-1185">Reference proteome</keyword>
<evidence type="ECO:0000256" key="1">
    <source>
        <dbReference type="ARBA" id="ARBA00004141"/>
    </source>
</evidence>
<dbReference type="GO" id="GO:0016020">
    <property type="term" value="C:membrane"/>
    <property type="evidence" value="ECO:0007669"/>
    <property type="project" value="UniProtKB-SubCell"/>
</dbReference>
<dbReference type="SUPFAM" id="SSF82544">
    <property type="entry name" value="GckA/TtuD-like"/>
    <property type="match status" value="1"/>
</dbReference>
<dbReference type="InterPro" id="IPR007835">
    <property type="entry name" value="MOFRL"/>
</dbReference>
<feature type="transmembrane region" description="Helical" evidence="7">
    <location>
        <begin position="169"/>
        <end position="188"/>
    </location>
</feature>
<dbReference type="Gene3D" id="3.40.50.10180">
    <property type="entry name" value="Glycerate kinase, MOFRL-like N-terminal domain"/>
    <property type="match status" value="1"/>
</dbReference>
<feature type="compositionally biased region" description="Pro residues" evidence="6">
    <location>
        <begin position="768"/>
        <end position="777"/>
    </location>
</feature>
<feature type="compositionally biased region" description="Polar residues" evidence="6">
    <location>
        <begin position="116"/>
        <end position="128"/>
    </location>
</feature>
<dbReference type="GO" id="GO:0005737">
    <property type="term" value="C:cytoplasm"/>
    <property type="evidence" value="ECO:0007669"/>
    <property type="project" value="TreeGrafter"/>
</dbReference>
<proteinExistence type="inferred from homology"/>